<feature type="transmembrane region" description="Helical" evidence="1">
    <location>
        <begin position="237"/>
        <end position="258"/>
    </location>
</feature>
<evidence type="ECO:0000313" key="3">
    <source>
        <dbReference type="EMBL" id="MTW32605.1"/>
    </source>
</evidence>
<feature type="transmembrane region" description="Helical" evidence="1">
    <location>
        <begin position="166"/>
        <end position="184"/>
    </location>
</feature>
<keyword evidence="1" id="KW-1133">Transmembrane helix</keyword>
<feature type="transmembrane region" description="Helical" evidence="1">
    <location>
        <begin position="304"/>
        <end position="324"/>
    </location>
</feature>
<keyword evidence="1" id="KW-0812">Transmembrane</keyword>
<keyword evidence="4" id="KW-1185">Reference proteome</keyword>
<organism evidence="3 4">
    <name type="scientific">Pseudoduganella danionis</name>
    <dbReference type="NCBI Taxonomy" id="1890295"/>
    <lineage>
        <taxon>Bacteria</taxon>
        <taxon>Pseudomonadati</taxon>
        <taxon>Pseudomonadota</taxon>
        <taxon>Betaproteobacteria</taxon>
        <taxon>Burkholderiales</taxon>
        <taxon>Oxalobacteraceae</taxon>
        <taxon>Telluria group</taxon>
        <taxon>Pseudoduganella</taxon>
    </lineage>
</organism>
<feature type="transmembrane region" description="Helical" evidence="1">
    <location>
        <begin position="270"/>
        <end position="292"/>
    </location>
</feature>
<comment type="caution">
    <text evidence="3">The sequence shown here is derived from an EMBL/GenBank/DDBJ whole genome shotgun (WGS) entry which is preliminary data.</text>
</comment>
<dbReference type="Pfam" id="PF01757">
    <property type="entry name" value="Acyl_transf_3"/>
    <property type="match status" value="1"/>
</dbReference>
<feature type="transmembrane region" description="Helical" evidence="1">
    <location>
        <begin position="336"/>
        <end position="357"/>
    </location>
</feature>
<feature type="transmembrane region" description="Helical" evidence="1">
    <location>
        <begin position="204"/>
        <end position="225"/>
    </location>
</feature>
<feature type="transmembrane region" description="Helical" evidence="1">
    <location>
        <begin position="138"/>
        <end position="159"/>
    </location>
</feature>
<feature type="transmembrane region" description="Helical" evidence="1">
    <location>
        <begin position="12"/>
        <end position="31"/>
    </location>
</feature>
<dbReference type="GO" id="GO:0016746">
    <property type="term" value="F:acyltransferase activity"/>
    <property type="evidence" value="ECO:0007669"/>
    <property type="project" value="UniProtKB-KW"/>
</dbReference>
<dbReference type="PANTHER" id="PTHR23028">
    <property type="entry name" value="ACETYLTRANSFERASE"/>
    <property type="match status" value="1"/>
</dbReference>
<dbReference type="PANTHER" id="PTHR23028:SF53">
    <property type="entry name" value="ACYL_TRANSF_3 DOMAIN-CONTAINING PROTEIN"/>
    <property type="match status" value="1"/>
</dbReference>
<name>A0ABW9SKS5_9BURK</name>
<evidence type="ECO:0000259" key="2">
    <source>
        <dbReference type="Pfam" id="PF01757"/>
    </source>
</evidence>
<evidence type="ECO:0000256" key="1">
    <source>
        <dbReference type="SAM" id="Phobius"/>
    </source>
</evidence>
<gene>
    <name evidence="3" type="ORF">GM655_07190</name>
</gene>
<dbReference type="InterPro" id="IPR050879">
    <property type="entry name" value="Acyltransferase_3"/>
</dbReference>
<keyword evidence="3" id="KW-0012">Acyltransferase</keyword>
<protein>
    <submittedName>
        <fullName evidence="3">Acyltransferase family protein</fullName>
    </submittedName>
</protein>
<feature type="transmembrane region" description="Helical" evidence="1">
    <location>
        <begin position="51"/>
        <end position="68"/>
    </location>
</feature>
<reference evidence="3 4" key="1">
    <citation type="submission" date="2019-11" db="EMBL/GenBank/DDBJ databases">
        <title>Type strains purchased from KCTC, JCM and DSMZ.</title>
        <authorList>
            <person name="Lu H."/>
        </authorList>
    </citation>
    <scope>NUCLEOTIDE SEQUENCE [LARGE SCALE GENOMIC DNA]</scope>
    <source>
        <strain evidence="3 4">DSM 103461</strain>
    </source>
</reference>
<feature type="transmembrane region" description="Helical" evidence="1">
    <location>
        <begin position="88"/>
        <end position="108"/>
    </location>
</feature>
<dbReference type="InterPro" id="IPR002656">
    <property type="entry name" value="Acyl_transf_3_dom"/>
</dbReference>
<proteinExistence type="predicted"/>
<accession>A0ABW9SKS5</accession>
<keyword evidence="1" id="KW-0472">Membrane</keyword>
<dbReference type="Proteomes" id="UP000735592">
    <property type="component" value="Unassembled WGS sequence"/>
</dbReference>
<evidence type="ECO:0000313" key="4">
    <source>
        <dbReference type="Proteomes" id="UP000735592"/>
    </source>
</evidence>
<dbReference type="RefSeq" id="WP_155433844.1">
    <property type="nucleotide sequence ID" value="NZ_JBHLXK010000003.1"/>
</dbReference>
<sequence length="382" mass="42481">MTTTATARNAGLDTLRALAIALVFANHYMLFVSGAPTLGWFGEIGWSGVDLFFALSGYLIGNQILGAIRRGQQGSSRFSLGRFYARRLLRTLPNFYVVLALFACWPYFRMDLVLPPLWQFLTFTQNIGLQPGTAFSHAWSLCVEEQFYFLLPALALLIAARRKSLLLAWLAVAGVLIAGMLIRSHLWTSYVAAAPEGSRVFYTLIYYSSLCRFDELVVGVALALLKNYHAALWLRLTAYGNWLLLAGGVARALVWSHFLEDHYGYAMTVYGYPLLAFSYALLLLAALSPGALLQKLRIPGAGAIALWSYAIYLVHKTLCMLLRAPLQAQGWEPDHWVTVLLMAAASVLAGFLLYQLVERPFMALRDRYVPSHEVARVQLAAA</sequence>
<dbReference type="EMBL" id="WNKW01000001">
    <property type="protein sequence ID" value="MTW32605.1"/>
    <property type="molecule type" value="Genomic_DNA"/>
</dbReference>
<feature type="domain" description="Acyltransferase 3" evidence="2">
    <location>
        <begin position="9"/>
        <end position="354"/>
    </location>
</feature>
<keyword evidence="3" id="KW-0808">Transferase</keyword>